<dbReference type="InterPro" id="IPR017438">
    <property type="entry name" value="ATP-NAD_kinase_N"/>
</dbReference>
<dbReference type="Pfam" id="PF01513">
    <property type="entry name" value="NAD_kinase"/>
    <property type="match status" value="1"/>
</dbReference>
<feature type="binding site" evidence="6">
    <location>
        <begin position="139"/>
        <end position="140"/>
    </location>
    <ligand>
        <name>NAD(+)</name>
        <dbReference type="ChEBI" id="CHEBI:57540"/>
    </ligand>
</feature>
<feature type="binding site" evidence="6">
    <location>
        <position position="150"/>
    </location>
    <ligand>
        <name>NAD(+)</name>
        <dbReference type="ChEBI" id="CHEBI:57540"/>
    </ligand>
</feature>
<evidence type="ECO:0000256" key="2">
    <source>
        <dbReference type="ARBA" id="ARBA00022777"/>
    </source>
</evidence>
<keyword evidence="4 6" id="KW-0520">NAD</keyword>
<reference evidence="7 8" key="2">
    <citation type="submission" date="2018-09" db="EMBL/GenBank/DDBJ databases">
        <title>Genome of Sphaerochaeta halotolerans strain 4-11.</title>
        <authorList>
            <person name="Nazina T.N."/>
            <person name="Sokolova D.S."/>
        </authorList>
    </citation>
    <scope>NUCLEOTIDE SEQUENCE [LARGE SCALE GENOMIC DNA]</scope>
    <source>
        <strain evidence="7 8">4-11</strain>
    </source>
</reference>
<keyword evidence="6" id="KW-0963">Cytoplasm</keyword>
<keyword evidence="6" id="KW-0067">ATP-binding</keyword>
<comment type="caution">
    <text evidence="6">Lacks conserved residue(s) required for the propagation of feature annotation.</text>
</comment>
<dbReference type="SUPFAM" id="SSF111331">
    <property type="entry name" value="NAD kinase/diacylglycerol kinase-like"/>
    <property type="match status" value="1"/>
</dbReference>
<comment type="similarity">
    <text evidence="6">Belongs to the NAD kinase family.</text>
</comment>
<keyword evidence="8" id="KW-1185">Reference proteome</keyword>
<dbReference type="RefSeq" id="WP_117331378.1">
    <property type="nucleotide sequence ID" value="NZ_QUWK01000017.1"/>
</dbReference>
<dbReference type="PANTHER" id="PTHR20275:SF0">
    <property type="entry name" value="NAD KINASE"/>
    <property type="match status" value="1"/>
</dbReference>
<feature type="binding site" evidence="6">
    <location>
        <begin position="65"/>
        <end position="66"/>
    </location>
    <ligand>
        <name>NAD(+)</name>
        <dbReference type="ChEBI" id="CHEBI:57540"/>
    </ligand>
</feature>
<organism evidence="7 8">
    <name type="scientific">Sphaerochaeta halotolerans</name>
    <dbReference type="NCBI Taxonomy" id="2293840"/>
    <lineage>
        <taxon>Bacteria</taxon>
        <taxon>Pseudomonadati</taxon>
        <taxon>Spirochaetota</taxon>
        <taxon>Spirochaetia</taxon>
        <taxon>Spirochaetales</taxon>
        <taxon>Sphaerochaetaceae</taxon>
        <taxon>Sphaerochaeta</taxon>
    </lineage>
</organism>
<reference evidence="8" key="1">
    <citation type="submission" date="2018-08" db="EMBL/GenBank/DDBJ databases">
        <authorList>
            <person name="Grouzdev D.S."/>
            <person name="Krutkina M.S."/>
        </authorList>
    </citation>
    <scope>NUCLEOTIDE SEQUENCE [LARGE SCALE GENOMIC DNA]</scope>
    <source>
        <strain evidence="8">4-11</strain>
    </source>
</reference>
<comment type="caution">
    <text evidence="7">The sequence shown here is derived from an EMBL/GenBank/DDBJ whole genome shotgun (WGS) entry which is preliminary data.</text>
</comment>
<feature type="active site" description="Proton acceptor" evidence="6">
    <location>
        <position position="65"/>
    </location>
</feature>
<dbReference type="GO" id="GO:0005737">
    <property type="term" value="C:cytoplasm"/>
    <property type="evidence" value="ECO:0007669"/>
    <property type="project" value="UniProtKB-SubCell"/>
</dbReference>
<keyword evidence="6" id="KW-0547">Nucleotide-binding</keyword>
<comment type="cofactor">
    <cofactor evidence="6">
        <name>a divalent metal cation</name>
        <dbReference type="ChEBI" id="CHEBI:60240"/>
    </cofactor>
</comment>
<dbReference type="Gene3D" id="2.60.200.30">
    <property type="entry name" value="Probable inorganic polyphosphate/atp-NAD kinase, domain 2"/>
    <property type="match status" value="1"/>
</dbReference>
<dbReference type="PANTHER" id="PTHR20275">
    <property type="entry name" value="NAD KINASE"/>
    <property type="match status" value="1"/>
</dbReference>
<dbReference type="EC" id="2.7.1.23" evidence="6"/>
<dbReference type="GO" id="GO:0005524">
    <property type="term" value="F:ATP binding"/>
    <property type="evidence" value="ECO:0007669"/>
    <property type="project" value="UniProtKB-KW"/>
</dbReference>
<evidence type="ECO:0000313" key="8">
    <source>
        <dbReference type="Proteomes" id="UP000264002"/>
    </source>
</evidence>
<evidence type="ECO:0000256" key="5">
    <source>
        <dbReference type="ARBA" id="ARBA00047925"/>
    </source>
</evidence>
<sequence length="287" mass="31148">MEQRQVRHVLIIANWSKKPAQTLSQTIVDYLAGKGIESSVSRTNKGNEPLVVKKETDLVICLGGDGTVLYCARYLQDLGIPILAINVGTFGYITEISVDEWQEAIDYFLAGKNTISRRLMIRVGVFRKGKKIFTAHGLNEMVVSSSGISKVVSLSLHIGSTEAGFFRSDGMIIATPTGSTGYSLAAGGPILDVDLTSLIITPICPFTLSNRPLVVSGDSTITLTIPKGQRTGLMLSVDGQQNFCLQEEDMVIVEKSQSKALLVASERRNYIEVLRDKLNWSGGGLHA</sequence>
<dbReference type="Gene3D" id="3.40.50.10330">
    <property type="entry name" value="Probable inorganic polyphosphate/atp-NAD kinase, domain 1"/>
    <property type="match status" value="1"/>
</dbReference>
<feature type="binding site" evidence="6">
    <location>
        <position position="169"/>
    </location>
    <ligand>
        <name>NAD(+)</name>
        <dbReference type="ChEBI" id="CHEBI:57540"/>
    </ligand>
</feature>
<comment type="catalytic activity">
    <reaction evidence="5 6">
        <text>NAD(+) + ATP = ADP + NADP(+) + H(+)</text>
        <dbReference type="Rhea" id="RHEA:18629"/>
        <dbReference type="ChEBI" id="CHEBI:15378"/>
        <dbReference type="ChEBI" id="CHEBI:30616"/>
        <dbReference type="ChEBI" id="CHEBI:57540"/>
        <dbReference type="ChEBI" id="CHEBI:58349"/>
        <dbReference type="ChEBI" id="CHEBI:456216"/>
        <dbReference type="EC" id="2.7.1.23"/>
    </reaction>
</comment>
<evidence type="ECO:0000256" key="4">
    <source>
        <dbReference type="ARBA" id="ARBA00023027"/>
    </source>
</evidence>
<evidence type="ECO:0000256" key="6">
    <source>
        <dbReference type="HAMAP-Rule" id="MF_00361"/>
    </source>
</evidence>
<dbReference type="GO" id="GO:0046872">
    <property type="term" value="F:metal ion binding"/>
    <property type="evidence" value="ECO:0007669"/>
    <property type="project" value="UniProtKB-UniRule"/>
</dbReference>
<dbReference type="AlphaFoldDB" id="A0A372MDE5"/>
<keyword evidence="2 6" id="KW-0418">Kinase</keyword>
<feature type="binding site" evidence="6">
    <location>
        <position position="240"/>
    </location>
    <ligand>
        <name>NAD(+)</name>
        <dbReference type="ChEBI" id="CHEBI:57540"/>
    </ligand>
</feature>
<dbReference type="GO" id="GO:0051287">
    <property type="term" value="F:NAD binding"/>
    <property type="evidence" value="ECO:0007669"/>
    <property type="project" value="UniProtKB-ARBA"/>
</dbReference>
<evidence type="ECO:0000256" key="3">
    <source>
        <dbReference type="ARBA" id="ARBA00022857"/>
    </source>
</evidence>
<dbReference type="OrthoDB" id="9774737at2"/>
<name>A0A372MDE5_9SPIR</name>
<dbReference type="InterPro" id="IPR016064">
    <property type="entry name" value="NAD/diacylglycerol_kinase_sf"/>
</dbReference>
<dbReference type="InterPro" id="IPR002504">
    <property type="entry name" value="NADK"/>
</dbReference>
<evidence type="ECO:0000313" key="7">
    <source>
        <dbReference type="EMBL" id="RFU93825.1"/>
    </source>
</evidence>
<dbReference type="GO" id="GO:0006741">
    <property type="term" value="P:NADP+ biosynthetic process"/>
    <property type="evidence" value="ECO:0007669"/>
    <property type="project" value="UniProtKB-UniRule"/>
</dbReference>
<keyword evidence="1 6" id="KW-0808">Transferase</keyword>
<evidence type="ECO:0000256" key="1">
    <source>
        <dbReference type="ARBA" id="ARBA00022679"/>
    </source>
</evidence>
<protein>
    <recommendedName>
        <fullName evidence="6">NAD kinase</fullName>
        <ecNumber evidence="6">2.7.1.23</ecNumber>
    </recommendedName>
    <alternativeName>
        <fullName evidence="6">ATP-dependent NAD kinase</fullName>
    </alternativeName>
</protein>
<comment type="function">
    <text evidence="6">Involved in the regulation of the intracellular balance of NAD and NADP, and is a key enzyme in the biosynthesis of NADP. Catalyzes specifically the phosphorylation on 2'-hydroxyl of the adenosine moiety of NAD to yield NADP.</text>
</comment>
<dbReference type="Proteomes" id="UP000264002">
    <property type="component" value="Unassembled WGS sequence"/>
</dbReference>
<dbReference type="HAMAP" id="MF_00361">
    <property type="entry name" value="NAD_kinase"/>
    <property type="match status" value="1"/>
</dbReference>
<comment type="subcellular location">
    <subcellularLocation>
        <location evidence="6">Cytoplasm</location>
    </subcellularLocation>
</comment>
<dbReference type="EMBL" id="QUWK01000017">
    <property type="protein sequence ID" value="RFU93825.1"/>
    <property type="molecule type" value="Genomic_DNA"/>
</dbReference>
<keyword evidence="3 6" id="KW-0521">NADP</keyword>
<feature type="binding site" evidence="6">
    <location>
        <position position="167"/>
    </location>
    <ligand>
        <name>NAD(+)</name>
        <dbReference type="ChEBI" id="CHEBI:57540"/>
    </ligand>
</feature>
<dbReference type="GO" id="GO:0019674">
    <property type="term" value="P:NAD+ metabolic process"/>
    <property type="evidence" value="ECO:0007669"/>
    <property type="project" value="InterPro"/>
</dbReference>
<gene>
    <name evidence="6" type="primary">nadK</name>
    <name evidence="7" type="ORF">DYP60_12645</name>
</gene>
<dbReference type="InterPro" id="IPR017437">
    <property type="entry name" value="ATP-NAD_kinase_PpnK-typ_C"/>
</dbReference>
<accession>A0A372MDE5</accession>
<dbReference type="Pfam" id="PF20143">
    <property type="entry name" value="NAD_kinase_C"/>
    <property type="match status" value="1"/>
</dbReference>
<proteinExistence type="inferred from homology"/>
<dbReference type="GO" id="GO:0003951">
    <property type="term" value="F:NAD+ kinase activity"/>
    <property type="evidence" value="ECO:0007669"/>
    <property type="project" value="UniProtKB-UniRule"/>
</dbReference>